<sequence>MNNINKRDESEKNFVNLVFYVDVLEILVDVLEQLWKFFFEHEELTFINKILNSSKETLPDYNEILRSVEIFMSTGVSSFASKKMLAARASEGAAIQALYAEESLEF</sequence>
<name>A0A0M9A0F2_9HYME</name>
<accession>A0A0M9A0F2</accession>
<dbReference type="AlphaFoldDB" id="A0A0M9A0F2"/>
<proteinExistence type="predicted"/>
<reference evidence="1 2" key="1">
    <citation type="submission" date="2015-07" db="EMBL/GenBank/DDBJ databases">
        <title>The genome of Melipona quadrifasciata.</title>
        <authorList>
            <person name="Pan H."/>
            <person name="Kapheim K."/>
        </authorList>
    </citation>
    <scope>NUCLEOTIDE SEQUENCE [LARGE SCALE GENOMIC DNA]</scope>
    <source>
        <strain evidence="1">0111107301</strain>
        <tissue evidence="1">Whole body</tissue>
    </source>
</reference>
<keyword evidence="2" id="KW-1185">Reference proteome</keyword>
<organism evidence="1 2">
    <name type="scientific">Melipona quadrifasciata</name>
    <dbReference type="NCBI Taxonomy" id="166423"/>
    <lineage>
        <taxon>Eukaryota</taxon>
        <taxon>Metazoa</taxon>
        <taxon>Ecdysozoa</taxon>
        <taxon>Arthropoda</taxon>
        <taxon>Hexapoda</taxon>
        <taxon>Insecta</taxon>
        <taxon>Pterygota</taxon>
        <taxon>Neoptera</taxon>
        <taxon>Endopterygota</taxon>
        <taxon>Hymenoptera</taxon>
        <taxon>Apocrita</taxon>
        <taxon>Aculeata</taxon>
        <taxon>Apoidea</taxon>
        <taxon>Anthophila</taxon>
        <taxon>Apidae</taxon>
        <taxon>Melipona</taxon>
    </lineage>
</organism>
<evidence type="ECO:0000313" key="1">
    <source>
        <dbReference type="EMBL" id="KOX74800.1"/>
    </source>
</evidence>
<dbReference type="Proteomes" id="UP000053105">
    <property type="component" value="Unassembled WGS sequence"/>
</dbReference>
<dbReference type="EMBL" id="KQ435779">
    <property type="protein sequence ID" value="KOX74800.1"/>
    <property type="molecule type" value="Genomic_DNA"/>
</dbReference>
<protein>
    <submittedName>
        <fullName evidence="1">Uncharacterized protein</fullName>
    </submittedName>
</protein>
<gene>
    <name evidence="1" type="ORF">WN51_13616</name>
</gene>
<evidence type="ECO:0000313" key="2">
    <source>
        <dbReference type="Proteomes" id="UP000053105"/>
    </source>
</evidence>